<dbReference type="GO" id="GO:0051500">
    <property type="term" value="F:D-tyrosyl-tRNA(Tyr) deacylase activity"/>
    <property type="evidence" value="ECO:0007669"/>
    <property type="project" value="TreeGrafter"/>
</dbReference>
<comment type="catalytic activity">
    <reaction evidence="2">
        <text>a D-aminoacyl-tRNA + H2O = a tRNA + a D-alpha-amino acid + H(+)</text>
        <dbReference type="Rhea" id="RHEA:13953"/>
        <dbReference type="Rhea" id="RHEA-COMP:10123"/>
        <dbReference type="Rhea" id="RHEA-COMP:10124"/>
        <dbReference type="ChEBI" id="CHEBI:15377"/>
        <dbReference type="ChEBI" id="CHEBI:15378"/>
        <dbReference type="ChEBI" id="CHEBI:59871"/>
        <dbReference type="ChEBI" id="CHEBI:78442"/>
        <dbReference type="ChEBI" id="CHEBI:79333"/>
        <dbReference type="EC" id="3.1.1.96"/>
    </reaction>
</comment>
<evidence type="ECO:0000256" key="1">
    <source>
        <dbReference type="ARBA" id="ARBA00009673"/>
    </source>
</evidence>
<dbReference type="EC" id="3.1.1.96" evidence="2"/>
<dbReference type="InterPro" id="IPR023509">
    <property type="entry name" value="DTD-like_sf"/>
</dbReference>
<reference evidence="3 4" key="1">
    <citation type="submission" date="2018-06" db="EMBL/GenBank/DDBJ databases">
        <title>Complete genome of Desulfovibrio indonesiensis P37SLT.</title>
        <authorList>
            <person name="Crispim J.S."/>
            <person name="Vidigal P.M.P."/>
            <person name="Silva L.C.F."/>
            <person name="Laguardia C.N."/>
            <person name="Araujo L.C."/>
            <person name="Dias R.S."/>
            <person name="Sousa M.P."/>
            <person name="Paula S.O."/>
            <person name="Silva C."/>
        </authorList>
    </citation>
    <scope>NUCLEOTIDE SEQUENCE [LARGE SCALE GENOMIC DNA]</scope>
    <source>
        <strain evidence="3 4">P37SLT</strain>
    </source>
</reference>
<dbReference type="GO" id="GO:0043908">
    <property type="term" value="F:Ser(Gly)-tRNA(Ala) hydrolase activity"/>
    <property type="evidence" value="ECO:0007669"/>
    <property type="project" value="UniProtKB-UniRule"/>
</dbReference>
<dbReference type="Proteomes" id="UP000448292">
    <property type="component" value="Unassembled WGS sequence"/>
</dbReference>
<dbReference type="Pfam" id="PF02580">
    <property type="entry name" value="Tyr_Deacylase"/>
    <property type="match status" value="1"/>
</dbReference>
<sequence>MRIVAQRVKKAKVTVDEEIVGRIGTGILALVGFGVGDGTDLPETKAWNSLLSKLLDLRIFPDDDSKLNLSLRDVRGGLLLVSQFTLYADCRKGRRPSFTGAAPPDVASLLFDRFVDDARAAYPAGVVEQGVFAAAMDVELVNWGPVTITLDGADFA</sequence>
<dbReference type="InterPro" id="IPR003732">
    <property type="entry name" value="Daa-tRNA_deacyls_DTD"/>
</dbReference>
<dbReference type="GO" id="GO:0019478">
    <property type="term" value="P:D-amino acid catabolic process"/>
    <property type="evidence" value="ECO:0007669"/>
    <property type="project" value="UniProtKB-UniRule"/>
</dbReference>
<protein>
    <recommendedName>
        <fullName evidence="2">D-aminoacyl-tRNA deacylase</fullName>
        <shortName evidence="2">DTD</shortName>
        <ecNumber evidence="2">3.1.1.96</ecNumber>
    </recommendedName>
    <alternativeName>
        <fullName evidence="2">Gly-tRNA(Ala) deacylase</fullName>
        <ecNumber evidence="2">3.1.1.-</ecNumber>
    </alternativeName>
</protein>
<dbReference type="RefSeq" id="WP_144301266.1">
    <property type="nucleotide sequence ID" value="NZ_QMIE01000001.1"/>
</dbReference>
<evidence type="ECO:0000256" key="2">
    <source>
        <dbReference type="HAMAP-Rule" id="MF_00518"/>
    </source>
</evidence>
<organism evidence="3 4">
    <name type="scientific">Oceanidesulfovibrio indonesiensis</name>
    <dbReference type="NCBI Taxonomy" id="54767"/>
    <lineage>
        <taxon>Bacteria</taxon>
        <taxon>Pseudomonadati</taxon>
        <taxon>Thermodesulfobacteriota</taxon>
        <taxon>Desulfovibrionia</taxon>
        <taxon>Desulfovibrionales</taxon>
        <taxon>Desulfovibrionaceae</taxon>
        <taxon>Oceanidesulfovibrio</taxon>
    </lineage>
</organism>
<feature type="short sequence motif" description="Gly-cisPro motif, important for rejection of L-amino acids" evidence="2">
    <location>
        <begin position="144"/>
        <end position="145"/>
    </location>
</feature>
<comment type="catalytic activity">
    <reaction evidence="2">
        <text>glycyl-tRNA(Ala) + H2O = tRNA(Ala) + glycine + H(+)</text>
        <dbReference type="Rhea" id="RHEA:53744"/>
        <dbReference type="Rhea" id="RHEA-COMP:9657"/>
        <dbReference type="Rhea" id="RHEA-COMP:13640"/>
        <dbReference type="ChEBI" id="CHEBI:15377"/>
        <dbReference type="ChEBI" id="CHEBI:15378"/>
        <dbReference type="ChEBI" id="CHEBI:57305"/>
        <dbReference type="ChEBI" id="CHEBI:78442"/>
        <dbReference type="ChEBI" id="CHEBI:78522"/>
    </reaction>
</comment>
<keyword evidence="2" id="KW-0378">Hydrolase</keyword>
<name>A0A7M3MJ36_9BACT</name>
<dbReference type="EC" id="3.1.1.-" evidence="2"/>
<dbReference type="GO" id="GO:0005737">
    <property type="term" value="C:cytoplasm"/>
    <property type="evidence" value="ECO:0007669"/>
    <property type="project" value="UniProtKB-SubCell"/>
</dbReference>
<comment type="subunit">
    <text evidence="2">Homodimer.</text>
</comment>
<dbReference type="AlphaFoldDB" id="A0A7M3MJ36"/>
<dbReference type="SUPFAM" id="SSF69500">
    <property type="entry name" value="DTD-like"/>
    <property type="match status" value="1"/>
</dbReference>
<comment type="similarity">
    <text evidence="1 2">Belongs to the DTD family.</text>
</comment>
<dbReference type="FunFam" id="3.50.80.10:FF:000001">
    <property type="entry name" value="D-aminoacyl-tRNA deacylase"/>
    <property type="match status" value="1"/>
</dbReference>
<evidence type="ECO:0000313" key="4">
    <source>
        <dbReference type="Proteomes" id="UP000448292"/>
    </source>
</evidence>
<proteinExistence type="inferred from homology"/>
<dbReference type="Gene3D" id="3.50.80.10">
    <property type="entry name" value="D-tyrosyl-tRNA(Tyr) deacylase"/>
    <property type="match status" value="1"/>
</dbReference>
<dbReference type="HAMAP" id="MF_00518">
    <property type="entry name" value="Deacylase_Dtd"/>
    <property type="match status" value="1"/>
</dbReference>
<comment type="function">
    <text evidence="2">An aminoacyl-tRNA editing enzyme that deacylates mischarged D-aminoacyl-tRNAs. Also deacylates mischarged glycyl-tRNA(Ala), protecting cells against glycine mischarging by AlaRS. Acts via tRNA-based rather than protein-based catalysis; rejects L-amino acids rather than detecting D-amino acids in the active site. By recycling D-aminoacyl-tRNA to D-amino acids and free tRNA molecules, this enzyme counteracts the toxicity associated with the formation of D-aminoacyl-tRNA entities in vivo and helps enforce protein L-homochirality.</text>
</comment>
<comment type="subcellular location">
    <subcellularLocation>
        <location evidence="2">Cytoplasm</location>
    </subcellularLocation>
</comment>
<dbReference type="GO" id="GO:0000049">
    <property type="term" value="F:tRNA binding"/>
    <property type="evidence" value="ECO:0007669"/>
    <property type="project" value="UniProtKB-UniRule"/>
</dbReference>
<comment type="caution">
    <text evidence="3">The sequence shown here is derived from an EMBL/GenBank/DDBJ whole genome shotgun (WGS) entry which is preliminary data.</text>
</comment>
<comment type="domain">
    <text evidence="2">A Gly-cisPro motif from one monomer fits into the active site of the other monomer to allow specific chiral rejection of L-amino acids.</text>
</comment>
<dbReference type="OrthoDB" id="9801395at2"/>
<keyword evidence="4" id="KW-1185">Reference proteome</keyword>
<dbReference type="PANTHER" id="PTHR10472:SF5">
    <property type="entry name" value="D-AMINOACYL-TRNA DEACYLASE 1"/>
    <property type="match status" value="1"/>
</dbReference>
<dbReference type="PANTHER" id="PTHR10472">
    <property type="entry name" value="D-TYROSYL-TRNA TYR DEACYLASE"/>
    <property type="match status" value="1"/>
</dbReference>
<gene>
    <name evidence="2" type="primary">dtd</name>
    <name evidence="3" type="ORF">DPQ33_00775</name>
</gene>
<dbReference type="EMBL" id="QMIE01000001">
    <property type="protein sequence ID" value="TVM19804.1"/>
    <property type="molecule type" value="Genomic_DNA"/>
</dbReference>
<dbReference type="NCBIfam" id="TIGR00256">
    <property type="entry name" value="D-aminoacyl-tRNA deacylase"/>
    <property type="match status" value="1"/>
</dbReference>
<keyword evidence="2" id="KW-0820">tRNA-binding</keyword>
<keyword evidence="2" id="KW-0694">RNA-binding</keyword>
<accession>A0A7M3MJ36</accession>
<keyword evidence="2" id="KW-0963">Cytoplasm</keyword>
<evidence type="ECO:0000313" key="3">
    <source>
        <dbReference type="EMBL" id="TVM19804.1"/>
    </source>
</evidence>
<dbReference type="GO" id="GO:0106026">
    <property type="term" value="F:Gly-tRNA(Ala) deacylase activity"/>
    <property type="evidence" value="ECO:0007669"/>
    <property type="project" value="UniProtKB-UniRule"/>
</dbReference>